<dbReference type="InterPro" id="IPR036390">
    <property type="entry name" value="WH_DNA-bd_sf"/>
</dbReference>
<dbReference type="InterPro" id="IPR036388">
    <property type="entry name" value="WH-like_DNA-bd_sf"/>
</dbReference>
<keyword evidence="7" id="KW-1185">Reference proteome</keyword>
<evidence type="ECO:0000256" key="4">
    <source>
        <dbReference type="SAM" id="MobiDB-lite"/>
    </source>
</evidence>
<feature type="compositionally biased region" description="Polar residues" evidence="4">
    <location>
        <begin position="98"/>
        <end position="107"/>
    </location>
</feature>
<organism evidence="6 7">
    <name type="scientific">Streptomyces cyaneogriseus subsp. noncyanogenus</name>
    <dbReference type="NCBI Taxonomy" id="477245"/>
    <lineage>
        <taxon>Bacteria</taxon>
        <taxon>Bacillati</taxon>
        <taxon>Actinomycetota</taxon>
        <taxon>Actinomycetes</taxon>
        <taxon>Kitasatosporales</taxon>
        <taxon>Streptomycetaceae</taxon>
        <taxon>Streptomyces</taxon>
    </lineage>
</organism>
<evidence type="ECO:0000313" key="6">
    <source>
        <dbReference type="EMBL" id="AJP02283.1"/>
    </source>
</evidence>
<dbReference type="PANTHER" id="PTHR44846">
    <property type="entry name" value="MANNOSYL-D-GLYCERATE TRANSPORT/METABOLISM SYSTEM REPRESSOR MNGR-RELATED"/>
    <property type="match status" value="1"/>
</dbReference>
<protein>
    <submittedName>
        <fullName evidence="6">Transcriptional regulator</fullName>
    </submittedName>
</protein>
<dbReference type="AlphaFoldDB" id="A0A0C5FX58"/>
<keyword evidence="3" id="KW-0804">Transcription</keyword>
<accession>A0A0C5FX58</accession>
<evidence type="ECO:0000256" key="1">
    <source>
        <dbReference type="ARBA" id="ARBA00023015"/>
    </source>
</evidence>
<dbReference type="EMBL" id="CP010849">
    <property type="protein sequence ID" value="AJP02283.1"/>
    <property type="molecule type" value="Genomic_DNA"/>
</dbReference>
<reference evidence="6 7" key="1">
    <citation type="submission" date="2015-02" db="EMBL/GenBank/DDBJ databases">
        <title>Genome sequence of thermotolerant Streptomyces cyaneogriseus subsp. Noncyanogenus NMWT1, the producer of nematocidal antibiotics nemadectin.</title>
        <authorList>
            <person name="Wang H."/>
            <person name="Li C."/>
            <person name="Xiang W."/>
            <person name="Wang X."/>
        </authorList>
    </citation>
    <scope>NUCLEOTIDE SEQUENCE [LARGE SCALE GENOMIC DNA]</scope>
    <source>
        <strain evidence="6 7">NMWT 1</strain>
    </source>
</reference>
<dbReference type="PROSITE" id="PS50949">
    <property type="entry name" value="HTH_GNTR"/>
    <property type="match status" value="1"/>
</dbReference>
<evidence type="ECO:0000256" key="3">
    <source>
        <dbReference type="ARBA" id="ARBA00023163"/>
    </source>
</evidence>
<dbReference type="PATRIC" id="fig|477245.3.peg.2781"/>
<dbReference type="OrthoDB" id="4537656at2"/>
<dbReference type="Pfam" id="PF07702">
    <property type="entry name" value="UTRA"/>
    <property type="match status" value="1"/>
</dbReference>
<dbReference type="GO" id="GO:0003700">
    <property type="term" value="F:DNA-binding transcription factor activity"/>
    <property type="evidence" value="ECO:0007669"/>
    <property type="project" value="InterPro"/>
</dbReference>
<sequence length="262" mass="29292">MVKRCEQVSGDLRRRIRAGEFTPGDRLPAETTLATEYEVGPVTVRQALAALRTEGLIEERHGRGTFVRGRRRRAERSNLRHQWEKDRARADPGERGSTGATEQDTGLTTDQLAFRAEYERIEAPEELAAALHLGPGDAVLKRTYRTRSVDEDDSLKVARSYLPYEIAERNPDLLDAAREPWPGGTMNQLHTVGIEIDRVEEVVTARAATPQESEELGLTPGAAVMDVRKTLHDIDGRIVEVADVVLPGDRYAVKCVTTLERW</sequence>
<dbReference type="GO" id="GO:0045892">
    <property type="term" value="P:negative regulation of DNA-templated transcription"/>
    <property type="evidence" value="ECO:0007669"/>
    <property type="project" value="TreeGrafter"/>
</dbReference>
<dbReference type="Pfam" id="PF00392">
    <property type="entry name" value="GntR"/>
    <property type="match status" value="1"/>
</dbReference>
<dbReference type="PRINTS" id="PR00035">
    <property type="entry name" value="HTHGNTR"/>
</dbReference>
<dbReference type="SUPFAM" id="SSF46785">
    <property type="entry name" value="Winged helix' DNA-binding domain"/>
    <property type="match status" value="1"/>
</dbReference>
<dbReference type="KEGG" id="scw:TU94_13135"/>
<evidence type="ECO:0000256" key="2">
    <source>
        <dbReference type="ARBA" id="ARBA00023125"/>
    </source>
</evidence>
<dbReference type="Gene3D" id="1.10.10.10">
    <property type="entry name" value="Winged helix-like DNA-binding domain superfamily/Winged helix DNA-binding domain"/>
    <property type="match status" value="1"/>
</dbReference>
<evidence type="ECO:0000259" key="5">
    <source>
        <dbReference type="PROSITE" id="PS50949"/>
    </source>
</evidence>
<dbReference type="InterPro" id="IPR028978">
    <property type="entry name" value="Chorismate_lyase_/UTRA_dom_sf"/>
</dbReference>
<gene>
    <name evidence="6" type="ORF">TU94_13135</name>
</gene>
<dbReference type="STRING" id="477245.TU94_13135"/>
<feature type="compositionally biased region" description="Basic and acidic residues" evidence="4">
    <location>
        <begin position="77"/>
        <end position="94"/>
    </location>
</feature>
<evidence type="ECO:0000313" key="7">
    <source>
        <dbReference type="Proteomes" id="UP000032234"/>
    </source>
</evidence>
<dbReference type="PANTHER" id="PTHR44846:SF17">
    <property type="entry name" value="GNTR-FAMILY TRANSCRIPTIONAL REGULATOR"/>
    <property type="match status" value="1"/>
</dbReference>
<dbReference type="CDD" id="cd07377">
    <property type="entry name" value="WHTH_GntR"/>
    <property type="match status" value="1"/>
</dbReference>
<proteinExistence type="predicted"/>
<dbReference type="Gene3D" id="3.40.1410.10">
    <property type="entry name" value="Chorismate lyase-like"/>
    <property type="match status" value="1"/>
</dbReference>
<feature type="region of interest" description="Disordered" evidence="4">
    <location>
        <begin position="77"/>
        <end position="107"/>
    </location>
</feature>
<dbReference type="Proteomes" id="UP000032234">
    <property type="component" value="Chromosome"/>
</dbReference>
<keyword evidence="1" id="KW-0805">Transcription regulation</keyword>
<dbReference type="RefSeq" id="WP_044381916.1">
    <property type="nucleotide sequence ID" value="NZ_CP010849.1"/>
</dbReference>
<keyword evidence="2" id="KW-0238">DNA-binding</keyword>
<feature type="domain" description="HTH gntR-type" evidence="5">
    <location>
        <begin position="2"/>
        <end position="70"/>
    </location>
</feature>
<dbReference type="InterPro" id="IPR011663">
    <property type="entry name" value="UTRA"/>
</dbReference>
<dbReference type="GO" id="GO:0003677">
    <property type="term" value="F:DNA binding"/>
    <property type="evidence" value="ECO:0007669"/>
    <property type="project" value="UniProtKB-KW"/>
</dbReference>
<dbReference type="SMART" id="SM00866">
    <property type="entry name" value="UTRA"/>
    <property type="match status" value="1"/>
</dbReference>
<dbReference type="SMART" id="SM00345">
    <property type="entry name" value="HTH_GNTR"/>
    <property type="match status" value="1"/>
</dbReference>
<dbReference type="HOGENOM" id="CLU_063236_8_3_11"/>
<dbReference type="InterPro" id="IPR000524">
    <property type="entry name" value="Tscrpt_reg_HTH_GntR"/>
</dbReference>
<name>A0A0C5FX58_9ACTN</name>
<dbReference type="InterPro" id="IPR050679">
    <property type="entry name" value="Bact_HTH_transcr_reg"/>
</dbReference>
<dbReference type="SUPFAM" id="SSF64288">
    <property type="entry name" value="Chorismate lyase-like"/>
    <property type="match status" value="1"/>
</dbReference>